<dbReference type="EMBL" id="CABPRW010000010">
    <property type="protein sequence ID" value="VVE38092.1"/>
    <property type="molecule type" value="Genomic_DNA"/>
</dbReference>
<dbReference type="AlphaFoldDB" id="A0A5E4XPV2"/>
<dbReference type="PANTHER" id="PTHR48081:SF8">
    <property type="entry name" value="ALPHA_BETA HYDROLASE FOLD-3 DOMAIN-CONTAINING PROTEIN-RELATED"/>
    <property type="match status" value="1"/>
</dbReference>
<evidence type="ECO:0000313" key="4">
    <source>
        <dbReference type="Proteomes" id="UP000382577"/>
    </source>
</evidence>
<dbReference type="Proteomes" id="UP000382577">
    <property type="component" value="Unassembled WGS sequence"/>
</dbReference>
<dbReference type="InterPro" id="IPR013094">
    <property type="entry name" value="AB_hydrolase_3"/>
</dbReference>
<keyword evidence="1" id="KW-0378">Hydrolase</keyword>
<evidence type="ECO:0000313" key="3">
    <source>
        <dbReference type="EMBL" id="VVE38092.1"/>
    </source>
</evidence>
<dbReference type="RefSeq" id="WP_191623464.1">
    <property type="nucleotide sequence ID" value="NZ_CABPRW010000010.1"/>
</dbReference>
<dbReference type="InterPro" id="IPR050300">
    <property type="entry name" value="GDXG_lipolytic_enzyme"/>
</dbReference>
<evidence type="ECO:0000256" key="1">
    <source>
        <dbReference type="ARBA" id="ARBA00022801"/>
    </source>
</evidence>
<evidence type="ECO:0000259" key="2">
    <source>
        <dbReference type="Pfam" id="PF07859"/>
    </source>
</evidence>
<dbReference type="InterPro" id="IPR029058">
    <property type="entry name" value="AB_hydrolase_fold"/>
</dbReference>
<feature type="domain" description="Alpha/beta hydrolase fold-3" evidence="2">
    <location>
        <begin position="89"/>
        <end position="296"/>
    </location>
</feature>
<dbReference type="SUPFAM" id="SSF53474">
    <property type="entry name" value="alpha/beta-Hydrolases"/>
    <property type="match status" value="1"/>
</dbReference>
<proteinExistence type="predicted"/>
<dbReference type="GO" id="GO:0016787">
    <property type="term" value="F:hydrolase activity"/>
    <property type="evidence" value="ECO:0007669"/>
    <property type="project" value="UniProtKB-KW"/>
</dbReference>
<dbReference type="Pfam" id="PF07859">
    <property type="entry name" value="Abhydrolase_3"/>
    <property type="match status" value="1"/>
</dbReference>
<gene>
    <name evidence="3" type="ORF">PFI31113_03970</name>
</gene>
<dbReference type="Gene3D" id="3.40.50.1820">
    <property type="entry name" value="alpha/beta hydrolase"/>
    <property type="match status" value="1"/>
</dbReference>
<organism evidence="3 4">
    <name type="scientific">Pandoraea fibrosis</name>
    <dbReference type="NCBI Taxonomy" id="1891094"/>
    <lineage>
        <taxon>Bacteria</taxon>
        <taxon>Pseudomonadati</taxon>
        <taxon>Pseudomonadota</taxon>
        <taxon>Betaproteobacteria</taxon>
        <taxon>Burkholderiales</taxon>
        <taxon>Burkholderiaceae</taxon>
        <taxon>Pandoraea</taxon>
    </lineage>
</organism>
<reference evidence="3 4" key="1">
    <citation type="submission" date="2019-08" db="EMBL/GenBank/DDBJ databases">
        <authorList>
            <person name="Peeters C."/>
        </authorList>
    </citation>
    <scope>NUCLEOTIDE SEQUENCE [LARGE SCALE GENOMIC DNA]</scope>
    <source>
        <strain evidence="3 4">LMG 31113</strain>
    </source>
</reference>
<dbReference type="PANTHER" id="PTHR48081">
    <property type="entry name" value="AB HYDROLASE SUPERFAMILY PROTEIN C4A8.06C"/>
    <property type="match status" value="1"/>
</dbReference>
<accession>A0A5E4XPV2</accession>
<name>A0A5E4XPV2_9BURK</name>
<sequence length="329" mass="35411">MNNVSLPPPLDPELAAIVSAMRAANAPPPFSGTADQARERMRRSIMAARERTPLPVVGAVEDRVAEFDGERVPVRIYRPQDSESGVPTVVFFHGGGFVLGSVALMDDIARKLCRDMRAVVVSVEYRLAPEHPFPAAHDDALSATRWVIRNVSTLGGDPSRIAVAGESAGANLATSAALSLREDGVNLAAQLLVVPGVDVARDVARIEAKGIDFPMLSPSDLRDISRLYMGSASARAGEFPPSPLRADDLRGMPSAVIAIAGHDPLHDEGVAYARRLEAAGVPVQLLCFEDMFHPFFGFFEASRSACRANDTICHAFSTWLDQYALPRDQ</sequence>
<protein>
    <submittedName>
        <fullName evidence="3">Thioesterase</fullName>
    </submittedName>
</protein>